<reference evidence="1 2" key="2">
    <citation type="submission" date="2019-09" db="EMBL/GenBank/DDBJ databases">
        <authorList>
            <person name="Jin C."/>
        </authorList>
    </citation>
    <scope>NUCLEOTIDE SEQUENCE [LARGE SCALE GENOMIC DNA]</scope>
    <source>
        <strain evidence="1 2">BN140002</strain>
    </source>
</reference>
<dbReference type="GO" id="GO:0006508">
    <property type="term" value="P:proteolysis"/>
    <property type="evidence" value="ECO:0007669"/>
    <property type="project" value="InterPro"/>
</dbReference>
<dbReference type="GO" id="GO:0070573">
    <property type="term" value="F:metallodipeptidase activity"/>
    <property type="evidence" value="ECO:0007669"/>
    <property type="project" value="InterPro"/>
</dbReference>
<dbReference type="Pfam" id="PF01244">
    <property type="entry name" value="Peptidase_M19"/>
    <property type="match status" value="1"/>
</dbReference>
<keyword evidence="2" id="KW-1185">Reference proteome</keyword>
<dbReference type="OrthoDB" id="9804920at2"/>
<evidence type="ECO:0000313" key="2">
    <source>
        <dbReference type="Proteomes" id="UP000323142"/>
    </source>
</evidence>
<dbReference type="RefSeq" id="WP_149816717.1">
    <property type="nucleotide sequence ID" value="NZ_VUOA01000018.1"/>
</dbReference>
<dbReference type="Gene3D" id="3.20.20.140">
    <property type="entry name" value="Metal-dependent hydrolases"/>
    <property type="match status" value="1"/>
</dbReference>
<dbReference type="AlphaFoldDB" id="A0A5B2VHS5"/>
<dbReference type="SUPFAM" id="SSF51556">
    <property type="entry name" value="Metallo-dependent hydrolases"/>
    <property type="match status" value="1"/>
</dbReference>
<protein>
    <submittedName>
        <fullName evidence="1">Membrane dipeptidase</fullName>
    </submittedName>
</protein>
<dbReference type="CDD" id="cd01301">
    <property type="entry name" value="rDP_like"/>
    <property type="match status" value="1"/>
</dbReference>
<dbReference type="PROSITE" id="PS51365">
    <property type="entry name" value="RENAL_DIPEPTIDASE_2"/>
    <property type="match status" value="1"/>
</dbReference>
<gene>
    <name evidence="1" type="ORF">F0L46_08710</name>
</gene>
<comment type="caution">
    <text evidence="1">The sequence shown here is derived from an EMBL/GenBank/DDBJ whole genome shotgun (WGS) entry which is preliminary data.</text>
</comment>
<dbReference type="PANTHER" id="PTHR10443">
    <property type="entry name" value="MICROSOMAL DIPEPTIDASE"/>
    <property type="match status" value="1"/>
</dbReference>
<dbReference type="EMBL" id="VUOA01000018">
    <property type="protein sequence ID" value="KAA2237747.1"/>
    <property type="molecule type" value="Genomic_DNA"/>
</dbReference>
<dbReference type="InterPro" id="IPR032466">
    <property type="entry name" value="Metal_Hydrolase"/>
</dbReference>
<proteinExistence type="predicted"/>
<name>A0A5B2VHS5_9HYPH</name>
<evidence type="ECO:0000313" key="1">
    <source>
        <dbReference type="EMBL" id="KAA2237747.1"/>
    </source>
</evidence>
<accession>A0A5B2VHS5</accession>
<dbReference type="Proteomes" id="UP000323142">
    <property type="component" value="Unassembled WGS sequence"/>
</dbReference>
<organism evidence="1 2">
    <name type="scientific">Salinarimonas soli</name>
    <dbReference type="NCBI Taxonomy" id="1638099"/>
    <lineage>
        <taxon>Bacteria</taxon>
        <taxon>Pseudomonadati</taxon>
        <taxon>Pseudomonadota</taxon>
        <taxon>Alphaproteobacteria</taxon>
        <taxon>Hyphomicrobiales</taxon>
        <taxon>Salinarimonadaceae</taxon>
        <taxon>Salinarimonas</taxon>
    </lineage>
</organism>
<sequence length="353" mass="38471">MPAPLPIFDGHNDLLLRLYRKDPAHAVRIFLEGDGAGHLDLPRMRRGGFAGGFFAIFVPEPDDDPRADDRMVNAAYDLPLPTPLERSYAQGATLTMAAILLQVERESRGAVRICRAPADLDACRDSGALAAILHVEGAEAIDPNLHMLEVLHAAGLRSLGPVWSRNNIFGNGVPFRFPSTGDIGPGLTDHGRALVRRCNRLGIMVDLSHLTEAGFWDVARISDAPLVATHSNAHAVSPHSRNLTDRQLDAIAESRGMVGVNFATSFIRPDGRKDARTSLDELLRHFDHLIERLGVDGVGLGSDFDGATVPQAIGDVTGLPRLVDAMRRHGYDDATVRKLAYENWVGLLKRTWA</sequence>
<dbReference type="InterPro" id="IPR008257">
    <property type="entry name" value="Pept_M19"/>
</dbReference>
<dbReference type="PANTHER" id="PTHR10443:SF12">
    <property type="entry name" value="DIPEPTIDASE"/>
    <property type="match status" value="1"/>
</dbReference>
<reference evidence="1 2" key="1">
    <citation type="submission" date="2019-09" db="EMBL/GenBank/DDBJ databases">
        <title>Salinarimonas rosea gen. nov., sp. nov., a new member of the a-2 subgroup of the Proteobacteria.</title>
        <authorList>
            <person name="Liu J."/>
        </authorList>
    </citation>
    <scope>NUCLEOTIDE SEQUENCE [LARGE SCALE GENOMIC DNA]</scope>
    <source>
        <strain evidence="1 2">BN140002</strain>
    </source>
</reference>